<accession>A0A6C0CV28</accession>
<evidence type="ECO:0000313" key="1">
    <source>
        <dbReference type="EMBL" id="QHT07604.1"/>
    </source>
</evidence>
<protein>
    <submittedName>
        <fullName evidence="1">Uncharacterized protein</fullName>
    </submittedName>
</protein>
<organism evidence="1">
    <name type="scientific">viral metagenome</name>
    <dbReference type="NCBI Taxonomy" id="1070528"/>
    <lineage>
        <taxon>unclassified sequences</taxon>
        <taxon>metagenomes</taxon>
        <taxon>organismal metagenomes</taxon>
    </lineage>
</organism>
<dbReference type="AlphaFoldDB" id="A0A6C0CV28"/>
<reference evidence="1" key="1">
    <citation type="journal article" date="2020" name="Nature">
        <title>Giant virus diversity and host interactions through global metagenomics.</title>
        <authorList>
            <person name="Schulz F."/>
            <person name="Roux S."/>
            <person name="Paez-Espino D."/>
            <person name="Jungbluth S."/>
            <person name="Walsh D.A."/>
            <person name="Denef V.J."/>
            <person name="McMahon K.D."/>
            <person name="Konstantinidis K.T."/>
            <person name="Eloe-Fadrosh E.A."/>
            <person name="Kyrpides N.C."/>
            <person name="Woyke T."/>
        </authorList>
    </citation>
    <scope>NUCLEOTIDE SEQUENCE</scope>
    <source>
        <strain evidence="1">GVMAG-M-3300021964-36</strain>
    </source>
</reference>
<proteinExistence type="predicted"/>
<sequence length="71" mass="8652">MSSMKISFEDWYSIHEERLLDIYSKVFDTIQYKTDLYYPITSLVIDEEVLFEKIAKYLYKTSNNKFKTFVM</sequence>
<name>A0A6C0CV28_9ZZZZ</name>
<dbReference type="EMBL" id="MN739483">
    <property type="protein sequence ID" value="QHT07604.1"/>
    <property type="molecule type" value="Genomic_DNA"/>
</dbReference>